<dbReference type="AlphaFoldDB" id="A0A0E9TBS8"/>
<protein>
    <submittedName>
        <fullName evidence="1">Uncharacterized protein</fullName>
    </submittedName>
</protein>
<accession>A0A0E9TBS8</accession>
<reference evidence="1" key="1">
    <citation type="submission" date="2014-11" db="EMBL/GenBank/DDBJ databases">
        <authorList>
            <person name="Amaro Gonzalez C."/>
        </authorList>
    </citation>
    <scope>NUCLEOTIDE SEQUENCE</scope>
</reference>
<organism evidence="1">
    <name type="scientific">Anguilla anguilla</name>
    <name type="common">European freshwater eel</name>
    <name type="synonym">Muraena anguilla</name>
    <dbReference type="NCBI Taxonomy" id="7936"/>
    <lineage>
        <taxon>Eukaryota</taxon>
        <taxon>Metazoa</taxon>
        <taxon>Chordata</taxon>
        <taxon>Craniata</taxon>
        <taxon>Vertebrata</taxon>
        <taxon>Euteleostomi</taxon>
        <taxon>Actinopterygii</taxon>
        <taxon>Neopterygii</taxon>
        <taxon>Teleostei</taxon>
        <taxon>Anguilliformes</taxon>
        <taxon>Anguillidae</taxon>
        <taxon>Anguilla</taxon>
    </lineage>
</organism>
<dbReference type="EMBL" id="GBXM01057408">
    <property type="protein sequence ID" value="JAH51169.1"/>
    <property type="molecule type" value="Transcribed_RNA"/>
</dbReference>
<sequence>MFLTRTGCSTCLRLRNARRITQCFRVA</sequence>
<proteinExistence type="predicted"/>
<reference evidence="1" key="2">
    <citation type="journal article" date="2015" name="Fish Shellfish Immunol.">
        <title>Early steps in the European eel (Anguilla anguilla)-Vibrio vulnificus interaction in the gills: Role of the RtxA13 toxin.</title>
        <authorList>
            <person name="Callol A."/>
            <person name="Pajuelo D."/>
            <person name="Ebbesson L."/>
            <person name="Teles M."/>
            <person name="MacKenzie S."/>
            <person name="Amaro C."/>
        </authorList>
    </citation>
    <scope>NUCLEOTIDE SEQUENCE</scope>
</reference>
<evidence type="ECO:0000313" key="1">
    <source>
        <dbReference type="EMBL" id="JAH51169.1"/>
    </source>
</evidence>
<name>A0A0E9TBS8_ANGAN</name>